<evidence type="ECO:0000313" key="2">
    <source>
        <dbReference type="Proteomes" id="UP001163835"/>
    </source>
</evidence>
<accession>A0ACC1TJ93</accession>
<gene>
    <name evidence="1" type="ORF">F5876DRAFT_82628</name>
</gene>
<dbReference type="Proteomes" id="UP001163835">
    <property type="component" value="Unassembled WGS sequence"/>
</dbReference>
<sequence length="67" mass="7438">MDNKPHKAHRPAQAGGKVDKKEKGKGKEEKHGFNKKAFAPTSGHNANHLGRCAAEKDQIWLHVLLMN</sequence>
<keyword evidence="2" id="KW-1185">Reference proteome</keyword>
<organism evidence="1 2">
    <name type="scientific">Lentinula aff. lateritia</name>
    <dbReference type="NCBI Taxonomy" id="2804960"/>
    <lineage>
        <taxon>Eukaryota</taxon>
        <taxon>Fungi</taxon>
        <taxon>Dikarya</taxon>
        <taxon>Basidiomycota</taxon>
        <taxon>Agaricomycotina</taxon>
        <taxon>Agaricomycetes</taxon>
        <taxon>Agaricomycetidae</taxon>
        <taxon>Agaricales</taxon>
        <taxon>Marasmiineae</taxon>
        <taxon>Omphalotaceae</taxon>
        <taxon>Lentinula</taxon>
    </lineage>
</organism>
<name>A0ACC1TJ93_9AGAR</name>
<evidence type="ECO:0000313" key="1">
    <source>
        <dbReference type="EMBL" id="KAJ3804776.1"/>
    </source>
</evidence>
<proteinExistence type="predicted"/>
<dbReference type="EMBL" id="MU795815">
    <property type="protein sequence ID" value="KAJ3804776.1"/>
    <property type="molecule type" value="Genomic_DNA"/>
</dbReference>
<protein>
    <submittedName>
        <fullName evidence="1">Uncharacterized protein</fullName>
    </submittedName>
</protein>
<comment type="caution">
    <text evidence="1">The sequence shown here is derived from an EMBL/GenBank/DDBJ whole genome shotgun (WGS) entry which is preliminary data.</text>
</comment>
<reference evidence="1" key="1">
    <citation type="submission" date="2022-09" db="EMBL/GenBank/DDBJ databases">
        <title>A Global Phylogenomic Analysis of the Shiitake Genus Lentinula.</title>
        <authorList>
            <consortium name="DOE Joint Genome Institute"/>
            <person name="Sierra-Patev S."/>
            <person name="Min B."/>
            <person name="Naranjo-Ortiz M."/>
            <person name="Looney B."/>
            <person name="Konkel Z."/>
            <person name="Slot J.C."/>
            <person name="Sakamoto Y."/>
            <person name="Steenwyk J.L."/>
            <person name="Rokas A."/>
            <person name="Carro J."/>
            <person name="Camarero S."/>
            <person name="Ferreira P."/>
            <person name="Molpeceres G."/>
            <person name="Ruiz-Duenas F.J."/>
            <person name="Serrano A."/>
            <person name="Henrissat B."/>
            <person name="Drula E."/>
            <person name="Hughes K.W."/>
            <person name="Mata J.L."/>
            <person name="Ishikawa N.K."/>
            <person name="Vargas-Isla R."/>
            <person name="Ushijima S."/>
            <person name="Smith C.A."/>
            <person name="Ahrendt S."/>
            <person name="Andreopoulos W."/>
            <person name="He G."/>
            <person name="Labutti K."/>
            <person name="Lipzen A."/>
            <person name="Ng V."/>
            <person name="Riley R."/>
            <person name="Sandor L."/>
            <person name="Barry K."/>
            <person name="Martinez A.T."/>
            <person name="Xiao Y."/>
            <person name="Gibbons J.G."/>
            <person name="Terashima K."/>
            <person name="Grigoriev I.V."/>
            <person name="Hibbett D.S."/>
        </authorList>
    </citation>
    <scope>NUCLEOTIDE SEQUENCE</scope>
    <source>
        <strain evidence="1">TMI1499</strain>
    </source>
</reference>